<dbReference type="Gene3D" id="2.30.30.30">
    <property type="match status" value="1"/>
</dbReference>
<dbReference type="GO" id="GO:0006412">
    <property type="term" value="P:translation"/>
    <property type="evidence" value="ECO:0007669"/>
    <property type="project" value="UniProtKB-UniRule"/>
</dbReference>
<sequence length="118" mass="13647">MPRTKNKQPKLHVKRGDLVRVIAGNDKGKEGRILRVFPKQQRVIVEGVNLRIRHVRPNPKYPQGGRIEQEMPIHVSNVMPLDSNGRPTRVGRKWIVDPQTGRGRWVRYAKTTGEELDR</sequence>
<reference evidence="8" key="1">
    <citation type="journal article" date="2020" name="mSystems">
        <title>Genome- and Community-Level Interaction Insights into Carbon Utilization and Element Cycling Functions of Hydrothermarchaeota in Hydrothermal Sediment.</title>
        <authorList>
            <person name="Zhou Z."/>
            <person name="Liu Y."/>
            <person name="Xu W."/>
            <person name="Pan J."/>
            <person name="Luo Z.H."/>
            <person name="Li M."/>
        </authorList>
    </citation>
    <scope>NUCLEOTIDE SEQUENCE [LARGE SCALE GENOMIC DNA]</scope>
    <source>
        <strain evidence="8">SpSt-143</strain>
    </source>
</reference>
<keyword evidence="3 5" id="KW-0687">Ribonucleoprotein</keyword>
<evidence type="ECO:0000256" key="6">
    <source>
        <dbReference type="RuleBase" id="RU003477"/>
    </source>
</evidence>
<dbReference type="GO" id="GO:1990904">
    <property type="term" value="C:ribonucleoprotein complex"/>
    <property type="evidence" value="ECO:0007669"/>
    <property type="project" value="UniProtKB-KW"/>
</dbReference>
<name>A0A7V2F7D5_RHOMR</name>
<comment type="function">
    <text evidence="5">One of two assembly initiator proteins, it binds directly to the 5'-end of the 23S rRNA, where it nucleates assembly of the 50S subunit.</text>
</comment>
<dbReference type="InterPro" id="IPR008991">
    <property type="entry name" value="Translation_prot_SH3-like_sf"/>
</dbReference>
<dbReference type="GO" id="GO:0019843">
    <property type="term" value="F:rRNA binding"/>
    <property type="evidence" value="ECO:0007669"/>
    <property type="project" value="UniProtKB-UniRule"/>
</dbReference>
<dbReference type="InterPro" id="IPR014722">
    <property type="entry name" value="Rib_uL2_dom2"/>
</dbReference>
<proteinExistence type="inferred from homology"/>
<keyword evidence="5" id="KW-0699">rRNA-binding</keyword>
<evidence type="ECO:0000259" key="7">
    <source>
        <dbReference type="SMART" id="SM00739"/>
    </source>
</evidence>
<dbReference type="InterPro" id="IPR057264">
    <property type="entry name" value="Ribosomal_uL24_C"/>
</dbReference>
<dbReference type="InterPro" id="IPR005824">
    <property type="entry name" value="KOW"/>
</dbReference>
<keyword evidence="2 5" id="KW-0689">Ribosomal protein</keyword>
<dbReference type="GO" id="GO:0003735">
    <property type="term" value="F:structural constituent of ribosome"/>
    <property type="evidence" value="ECO:0007669"/>
    <property type="project" value="InterPro"/>
</dbReference>
<organism evidence="8">
    <name type="scientific">Rhodothermus marinus</name>
    <name type="common">Rhodothermus obamensis</name>
    <dbReference type="NCBI Taxonomy" id="29549"/>
    <lineage>
        <taxon>Bacteria</taxon>
        <taxon>Pseudomonadati</taxon>
        <taxon>Rhodothermota</taxon>
        <taxon>Rhodothermia</taxon>
        <taxon>Rhodothermales</taxon>
        <taxon>Rhodothermaceae</taxon>
        <taxon>Rhodothermus</taxon>
    </lineage>
</organism>
<dbReference type="PROSITE" id="PS01108">
    <property type="entry name" value="RIBOSOMAL_L24"/>
    <property type="match status" value="1"/>
</dbReference>
<comment type="subunit">
    <text evidence="5">Part of the 50S ribosomal subunit.</text>
</comment>
<dbReference type="GO" id="GO:0005840">
    <property type="term" value="C:ribosome"/>
    <property type="evidence" value="ECO:0007669"/>
    <property type="project" value="UniProtKB-KW"/>
</dbReference>
<dbReference type="Pfam" id="PF00467">
    <property type="entry name" value="KOW"/>
    <property type="match status" value="1"/>
</dbReference>
<dbReference type="CDD" id="cd06089">
    <property type="entry name" value="KOW_RPL26"/>
    <property type="match status" value="1"/>
</dbReference>
<evidence type="ECO:0000313" key="8">
    <source>
        <dbReference type="EMBL" id="HER97326.1"/>
    </source>
</evidence>
<dbReference type="EMBL" id="DSGB01000007">
    <property type="protein sequence ID" value="HER97326.1"/>
    <property type="molecule type" value="Genomic_DNA"/>
</dbReference>
<accession>A0A7V2F7D5</accession>
<dbReference type="InterPro" id="IPR041988">
    <property type="entry name" value="Ribosomal_uL24_KOW"/>
</dbReference>
<dbReference type="InterPro" id="IPR005825">
    <property type="entry name" value="Ribosomal_uL24_CS"/>
</dbReference>
<evidence type="ECO:0000256" key="1">
    <source>
        <dbReference type="ARBA" id="ARBA00010618"/>
    </source>
</evidence>
<feature type="domain" description="KOW" evidence="7">
    <location>
        <begin position="12"/>
        <end position="39"/>
    </location>
</feature>
<evidence type="ECO:0000256" key="4">
    <source>
        <dbReference type="ARBA" id="ARBA00035206"/>
    </source>
</evidence>
<evidence type="ECO:0000256" key="3">
    <source>
        <dbReference type="ARBA" id="ARBA00023274"/>
    </source>
</evidence>
<gene>
    <name evidence="5" type="primary">rplX</name>
    <name evidence="8" type="ORF">ENO59_12615</name>
</gene>
<dbReference type="AlphaFoldDB" id="A0A7V2F7D5"/>
<dbReference type="HAMAP" id="MF_01326_B">
    <property type="entry name" value="Ribosomal_uL24_B"/>
    <property type="match status" value="1"/>
</dbReference>
<dbReference type="SUPFAM" id="SSF50104">
    <property type="entry name" value="Translation proteins SH3-like domain"/>
    <property type="match status" value="1"/>
</dbReference>
<comment type="caution">
    <text evidence="8">The sequence shown here is derived from an EMBL/GenBank/DDBJ whole genome shotgun (WGS) entry which is preliminary data.</text>
</comment>
<comment type="function">
    <text evidence="5">One of the proteins that surrounds the polypeptide exit tunnel on the outside of the subunit.</text>
</comment>
<dbReference type="NCBIfam" id="TIGR01079">
    <property type="entry name" value="rplX_bact"/>
    <property type="match status" value="1"/>
</dbReference>
<protein>
    <recommendedName>
        <fullName evidence="4 5">Large ribosomal subunit protein uL24</fullName>
    </recommendedName>
</protein>
<keyword evidence="5" id="KW-0694">RNA-binding</keyword>
<evidence type="ECO:0000256" key="5">
    <source>
        <dbReference type="HAMAP-Rule" id="MF_01326"/>
    </source>
</evidence>
<dbReference type="InterPro" id="IPR003256">
    <property type="entry name" value="Ribosomal_uL24"/>
</dbReference>
<comment type="similarity">
    <text evidence="1 5 6">Belongs to the universal ribosomal protein uL24 family.</text>
</comment>
<evidence type="ECO:0000256" key="2">
    <source>
        <dbReference type="ARBA" id="ARBA00022980"/>
    </source>
</evidence>
<dbReference type="PANTHER" id="PTHR12903">
    <property type="entry name" value="MITOCHONDRIAL RIBOSOMAL PROTEIN L24"/>
    <property type="match status" value="1"/>
</dbReference>
<dbReference type="SMART" id="SM00739">
    <property type="entry name" value="KOW"/>
    <property type="match status" value="1"/>
</dbReference>
<dbReference type="Pfam" id="PF17136">
    <property type="entry name" value="ribosomal_L24"/>
    <property type="match status" value="1"/>
</dbReference>